<name>A0ACC3NCR2_9PEZI</name>
<dbReference type="EMBL" id="JAUTXU010000060">
    <property type="protein sequence ID" value="KAK3713797.1"/>
    <property type="molecule type" value="Genomic_DNA"/>
</dbReference>
<proteinExistence type="predicted"/>
<reference evidence="1" key="1">
    <citation type="submission" date="2023-07" db="EMBL/GenBank/DDBJ databases">
        <title>Black Yeasts Isolated from many extreme environments.</title>
        <authorList>
            <person name="Coleine C."/>
            <person name="Stajich J.E."/>
            <person name="Selbmann L."/>
        </authorList>
    </citation>
    <scope>NUCLEOTIDE SEQUENCE</scope>
    <source>
        <strain evidence="1">CCFEE 5714</strain>
    </source>
</reference>
<sequence>MELHKRKKMSDYKLEDLVVIPKPSAGVVAMTDRSIAVDKRTPLVMPEKMTASVVIDKMTASVVIKKRCVFVMLLAVVVSFFAG</sequence>
<gene>
    <name evidence="1" type="ORF">LTR37_008283</name>
</gene>
<comment type="caution">
    <text evidence="1">The sequence shown here is derived from an EMBL/GenBank/DDBJ whole genome shotgun (WGS) entry which is preliminary data.</text>
</comment>
<keyword evidence="2" id="KW-1185">Reference proteome</keyword>
<organism evidence="1 2">
    <name type="scientific">Vermiconidia calcicola</name>
    <dbReference type="NCBI Taxonomy" id="1690605"/>
    <lineage>
        <taxon>Eukaryota</taxon>
        <taxon>Fungi</taxon>
        <taxon>Dikarya</taxon>
        <taxon>Ascomycota</taxon>
        <taxon>Pezizomycotina</taxon>
        <taxon>Dothideomycetes</taxon>
        <taxon>Dothideomycetidae</taxon>
        <taxon>Mycosphaerellales</taxon>
        <taxon>Extremaceae</taxon>
        <taxon>Vermiconidia</taxon>
    </lineage>
</organism>
<evidence type="ECO:0000313" key="1">
    <source>
        <dbReference type="EMBL" id="KAK3713797.1"/>
    </source>
</evidence>
<protein>
    <submittedName>
        <fullName evidence="1">Uncharacterized protein</fullName>
    </submittedName>
</protein>
<evidence type="ECO:0000313" key="2">
    <source>
        <dbReference type="Proteomes" id="UP001281147"/>
    </source>
</evidence>
<dbReference type="Proteomes" id="UP001281147">
    <property type="component" value="Unassembled WGS sequence"/>
</dbReference>
<accession>A0ACC3NCR2</accession>